<evidence type="ECO:0000313" key="4">
    <source>
        <dbReference type="Proteomes" id="UP000011087"/>
    </source>
</evidence>
<keyword evidence="4" id="KW-1185">Reference proteome</keyword>
<dbReference type="HOGENOM" id="CLU_2077586_0_0_1"/>
<evidence type="ECO:0000313" key="3">
    <source>
        <dbReference type="EnsemblProtists" id="EKX41813"/>
    </source>
</evidence>
<organism evidence="2">
    <name type="scientific">Guillardia theta (strain CCMP2712)</name>
    <name type="common">Cryptophyte</name>
    <dbReference type="NCBI Taxonomy" id="905079"/>
    <lineage>
        <taxon>Eukaryota</taxon>
        <taxon>Cryptophyceae</taxon>
        <taxon>Pyrenomonadales</taxon>
        <taxon>Geminigeraceae</taxon>
        <taxon>Guillardia</taxon>
    </lineage>
</organism>
<dbReference type="Proteomes" id="UP000011087">
    <property type="component" value="Unassembled WGS sequence"/>
</dbReference>
<name>L1IZX5_GUITC</name>
<dbReference type="STRING" id="905079.L1IZX5"/>
<reference evidence="4" key="2">
    <citation type="submission" date="2012-11" db="EMBL/GenBank/DDBJ databases">
        <authorList>
            <person name="Kuo A."/>
            <person name="Curtis B.A."/>
            <person name="Tanifuji G."/>
            <person name="Burki F."/>
            <person name="Gruber A."/>
            <person name="Irimia M."/>
            <person name="Maruyama S."/>
            <person name="Arias M.C."/>
            <person name="Ball S.G."/>
            <person name="Gile G.H."/>
            <person name="Hirakawa Y."/>
            <person name="Hopkins J.F."/>
            <person name="Rensing S.A."/>
            <person name="Schmutz J."/>
            <person name="Symeonidi A."/>
            <person name="Elias M."/>
            <person name="Eveleigh R.J."/>
            <person name="Herman E.K."/>
            <person name="Klute M.J."/>
            <person name="Nakayama T."/>
            <person name="Obornik M."/>
            <person name="Reyes-Prieto A."/>
            <person name="Armbrust E.V."/>
            <person name="Aves S.J."/>
            <person name="Beiko R.G."/>
            <person name="Coutinho P."/>
            <person name="Dacks J.B."/>
            <person name="Durnford D.G."/>
            <person name="Fast N.M."/>
            <person name="Green B.R."/>
            <person name="Grisdale C."/>
            <person name="Hempe F."/>
            <person name="Henrissat B."/>
            <person name="Hoppner M.P."/>
            <person name="Ishida K.-I."/>
            <person name="Kim E."/>
            <person name="Koreny L."/>
            <person name="Kroth P.G."/>
            <person name="Liu Y."/>
            <person name="Malik S.-B."/>
            <person name="Maier U.G."/>
            <person name="McRose D."/>
            <person name="Mock T."/>
            <person name="Neilson J.A."/>
            <person name="Onodera N.T."/>
            <person name="Poole A.M."/>
            <person name="Pritham E.J."/>
            <person name="Richards T.A."/>
            <person name="Rocap G."/>
            <person name="Roy S.W."/>
            <person name="Sarai C."/>
            <person name="Schaack S."/>
            <person name="Shirato S."/>
            <person name="Slamovits C.H."/>
            <person name="Spencer D.F."/>
            <person name="Suzuki S."/>
            <person name="Worden A.Z."/>
            <person name="Zauner S."/>
            <person name="Barry K."/>
            <person name="Bell C."/>
            <person name="Bharti A.K."/>
            <person name="Crow J.A."/>
            <person name="Grimwood J."/>
            <person name="Kramer R."/>
            <person name="Lindquist E."/>
            <person name="Lucas S."/>
            <person name="Salamov A."/>
            <person name="McFadden G.I."/>
            <person name="Lane C.E."/>
            <person name="Keeling P.J."/>
            <person name="Gray M.W."/>
            <person name="Grigoriev I.V."/>
            <person name="Archibald J.M."/>
        </authorList>
    </citation>
    <scope>NUCLEOTIDE SEQUENCE</scope>
    <source>
        <strain evidence="4">CCMP2712</strain>
    </source>
</reference>
<gene>
    <name evidence="2" type="ORF">GUITHDRAFT_112230</name>
</gene>
<feature type="compositionally biased region" description="Basic and acidic residues" evidence="1">
    <location>
        <begin position="99"/>
        <end position="118"/>
    </location>
</feature>
<evidence type="ECO:0000256" key="1">
    <source>
        <dbReference type="SAM" id="MobiDB-lite"/>
    </source>
</evidence>
<accession>L1IZX5</accession>
<dbReference type="AlphaFoldDB" id="L1IZX5"/>
<dbReference type="EnsemblProtists" id="EKX41813">
    <property type="protein sequence ID" value="EKX41813"/>
    <property type="gene ID" value="GUITHDRAFT_112230"/>
</dbReference>
<proteinExistence type="predicted"/>
<protein>
    <submittedName>
        <fullName evidence="2 3">Uncharacterized protein</fullName>
    </submittedName>
</protein>
<feature type="region of interest" description="Disordered" evidence="1">
    <location>
        <begin position="59"/>
        <end position="118"/>
    </location>
</feature>
<dbReference type="PaxDb" id="55529-EKX41813"/>
<dbReference type="RefSeq" id="XP_005828793.1">
    <property type="nucleotide sequence ID" value="XM_005828736.1"/>
</dbReference>
<dbReference type="EMBL" id="JH993021">
    <property type="protein sequence ID" value="EKX41813.1"/>
    <property type="molecule type" value="Genomic_DNA"/>
</dbReference>
<dbReference type="KEGG" id="gtt:GUITHDRAFT_112230"/>
<reference evidence="3" key="3">
    <citation type="submission" date="2015-06" db="UniProtKB">
        <authorList>
            <consortium name="EnsemblProtists"/>
        </authorList>
    </citation>
    <scope>IDENTIFICATION</scope>
</reference>
<sequence length="118" mass="12849">MGAGMQVWRVREVVAVEMTSFPRHGRFLKTSGKQYGLVGETPSDLDDEGKESMLEMYKTDPMSSEGPIRSAPPPSLRAGRLEEGEKTAGSGGESIYGKKFNDEKDGMKLKHDRAGGQA</sequence>
<reference evidence="2 4" key="1">
    <citation type="journal article" date="2012" name="Nature">
        <title>Algal genomes reveal evolutionary mosaicism and the fate of nucleomorphs.</title>
        <authorList>
            <consortium name="DOE Joint Genome Institute"/>
            <person name="Curtis B.A."/>
            <person name="Tanifuji G."/>
            <person name="Burki F."/>
            <person name="Gruber A."/>
            <person name="Irimia M."/>
            <person name="Maruyama S."/>
            <person name="Arias M.C."/>
            <person name="Ball S.G."/>
            <person name="Gile G.H."/>
            <person name="Hirakawa Y."/>
            <person name="Hopkins J.F."/>
            <person name="Kuo A."/>
            <person name="Rensing S.A."/>
            <person name="Schmutz J."/>
            <person name="Symeonidi A."/>
            <person name="Elias M."/>
            <person name="Eveleigh R.J."/>
            <person name="Herman E.K."/>
            <person name="Klute M.J."/>
            <person name="Nakayama T."/>
            <person name="Obornik M."/>
            <person name="Reyes-Prieto A."/>
            <person name="Armbrust E.V."/>
            <person name="Aves S.J."/>
            <person name="Beiko R.G."/>
            <person name="Coutinho P."/>
            <person name="Dacks J.B."/>
            <person name="Durnford D.G."/>
            <person name="Fast N.M."/>
            <person name="Green B.R."/>
            <person name="Grisdale C.J."/>
            <person name="Hempel F."/>
            <person name="Henrissat B."/>
            <person name="Hoppner M.P."/>
            <person name="Ishida K."/>
            <person name="Kim E."/>
            <person name="Koreny L."/>
            <person name="Kroth P.G."/>
            <person name="Liu Y."/>
            <person name="Malik S.B."/>
            <person name="Maier U.G."/>
            <person name="McRose D."/>
            <person name="Mock T."/>
            <person name="Neilson J.A."/>
            <person name="Onodera N.T."/>
            <person name="Poole A.M."/>
            <person name="Pritham E.J."/>
            <person name="Richards T.A."/>
            <person name="Rocap G."/>
            <person name="Roy S.W."/>
            <person name="Sarai C."/>
            <person name="Schaack S."/>
            <person name="Shirato S."/>
            <person name="Slamovits C.H."/>
            <person name="Spencer D.F."/>
            <person name="Suzuki S."/>
            <person name="Worden A.Z."/>
            <person name="Zauner S."/>
            <person name="Barry K."/>
            <person name="Bell C."/>
            <person name="Bharti A.K."/>
            <person name="Crow J.A."/>
            <person name="Grimwood J."/>
            <person name="Kramer R."/>
            <person name="Lindquist E."/>
            <person name="Lucas S."/>
            <person name="Salamov A."/>
            <person name="McFadden G.I."/>
            <person name="Lane C.E."/>
            <person name="Keeling P.J."/>
            <person name="Gray M.W."/>
            <person name="Grigoriev I.V."/>
            <person name="Archibald J.M."/>
        </authorList>
    </citation>
    <scope>NUCLEOTIDE SEQUENCE</scope>
    <source>
        <strain evidence="2 4">CCMP2712</strain>
    </source>
</reference>
<dbReference type="GeneID" id="17298419"/>
<evidence type="ECO:0000313" key="2">
    <source>
        <dbReference type="EMBL" id="EKX41813.1"/>
    </source>
</evidence>